<dbReference type="Pfam" id="PF04542">
    <property type="entry name" value="Sigma70_r2"/>
    <property type="match status" value="1"/>
</dbReference>
<feature type="domain" description="RNA polymerase sigma factor 70 region 4 type 2" evidence="7">
    <location>
        <begin position="129"/>
        <end position="180"/>
    </location>
</feature>
<dbReference type="GO" id="GO:0003677">
    <property type="term" value="F:DNA binding"/>
    <property type="evidence" value="ECO:0007669"/>
    <property type="project" value="UniProtKB-KW"/>
</dbReference>
<feature type="domain" description="RNA polymerase sigma-70 region 2" evidence="6">
    <location>
        <begin position="24"/>
        <end position="86"/>
    </location>
</feature>
<evidence type="ECO:0000313" key="9">
    <source>
        <dbReference type="Proteomes" id="UP000886741"/>
    </source>
</evidence>
<reference evidence="8" key="1">
    <citation type="submission" date="2020-10" db="EMBL/GenBank/DDBJ databases">
        <authorList>
            <person name="Gilroy R."/>
        </authorList>
    </citation>
    <scope>NUCLEOTIDE SEQUENCE</scope>
    <source>
        <strain evidence="8">ChiBcec16-1751</strain>
    </source>
</reference>
<dbReference type="PANTHER" id="PTHR43133:SF8">
    <property type="entry name" value="RNA POLYMERASE SIGMA FACTOR HI_1459-RELATED"/>
    <property type="match status" value="1"/>
</dbReference>
<dbReference type="InterPro" id="IPR014284">
    <property type="entry name" value="RNA_pol_sigma-70_dom"/>
</dbReference>
<dbReference type="InterPro" id="IPR036388">
    <property type="entry name" value="WH-like_DNA-bd_sf"/>
</dbReference>
<comment type="caution">
    <text evidence="8">The sequence shown here is derived from an EMBL/GenBank/DDBJ whole genome shotgun (WGS) entry which is preliminary data.</text>
</comment>
<evidence type="ECO:0000256" key="2">
    <source>
        <dbReference type="ARBA" id="ARBA00023015"/>
    </source>
</evidence>
<dbReference type="GO" id="GO:0006352">
    <property type="term" value="P:DNA-templated transcription initiation"/>
    <property type="evidence" value="ECO:0007669"/>
    <property type="project" value="InterPro"/>
</dbReference>
<keyword evidence="4" id="KW-0238">DNA-binding</keyword>
<dbReference type="EMBL" id="DVJJ01000067">
    <property type="protein sequence ID" value="HIS64580.1"/>
    <property type="molecule type" value="Genomic_DNA"/>
</dbReference>
<name>A0A9D1F8Y9_9FIRM</name>
<dbReference type="Pfam" id="PF08281">
    <property type="entry name" value="Sigma70_r4_2"/>
    <property type="match status" value="1"/>
</dbReference>
<dbReference type="InterPro" id="IPR013249">
    <property type="entry name" value="RNA_pol_sigma70_r4_t2"/>
</dbReference>
<evidence type="ECO:0000313" key="8">
    <source>
        <dbReference type="EMBL" id="HIS64580.1"/>
    </source>
</evidence>
<gene>
    <name evidence="8" type="ORF">IAA83_04315</name>
</gene>
<dbReference type="CDD" id="cd06171">
    <property type="entry name" value="Sigma70_r4"/>
    <property type="match status" value="1"/>
</dbReference>
<dbReference type="Proteomes" id="UP000886741">
    <property type="component" value="Unassembled WGS sequence"/>
</dbReference>
<dbReference type="Gene3D" id="1.10.1740.10">
    <property type="match status" value="1"/>
</dbReference>
<accession>A0A9D1F8Y9</accession>
<evidence type="ECO:0000256" key="5">
    <source>
        <dbReference type="ARBA" id="ARBA00023163"/>
    </source>
</evidence>
<evidence type="ECO:0000256" key="1">
    <source>
        <dbReference type="ARBA" id="ARBA00010641"/>
    </source>
</evidence>
<dbReference type="AlphaFoldDB" id="A0A9D1F8Y9"/>
<dbReference type="GO" id="GO:0016987">
    <property type="term" value="F:sigma factor activity"/>
    <property type="evidence" value="ECO:0007669"/>
    <property type="project" value="UniProtKB-KW"/>
</dbReference>
<dbReference type="SUPFAM" id="SSF88946">
    <property type="entry name" value="Sigma2 domain of RNA polymerase sigma factors"/>
    <property type="match status" value="1"/>
</dbReference>
<dbReference type="InterPro" id="IPR013324">
    <property type="entry name" value="RNA_pol_sigma_r3/r4-like"/>
</dbReference>
<keyword evidence="2" id="KW-0805">Transcription regulation</keyword>
<dbReference type="NCBIfam" id="TIGR02937">
    <property type="entry name" value="sigma70-ECF"/>
    <property type="match status" value="1"/>
</dbReference>
<evidence type="ECO:0000259" key="7">
    <source>
        <dbReference type="Pfam" id="PF08281"/>
    </source>
</evidence>
<keyword evidence="5" id="KW-0804">Transcription</keyword>
<dbReference type="InterPro" id="IPR039425">
    <property type="entry name" value="RNA_pol_sigma-70-like"/>
</dbReference>
<protein>
    <submittedName>
        <fullName evidence="8">RNA polymerase sigma factor</fullName>
    </submittedName>
</protein>
<evidence type="ECO:0000256" key="4">
    <source>
        <dbReference type="ARBA" id="ARBA00023125"/>
    </source>
</evidence>
<comment type="similarity">
    <text evidence="1">Belongs to the sigma-70 factor family. ECF subfamily.</text>
</comment>
<organism evidence="8 9">
    <name type="scientific">Candidatus Avoscillospira avistercoris</name>
    <dbReference type="NCBI Taxonomy" id="2840707"/>
    <lineage>
        <taxon>Bacteria</taxon>
        <taxon>Bacillati</taxon>
        <taxon>Bacillota</taxon>
        <taxon>Clostridia</taxon>
        <taxon>Eubacteriales</taxon>
        <taxon>Oscillospiraceae</taxon>
        <taxon>Oscillospiraceae incertae sedis</taxon>
        <taxon>Candidatus Avoscillospira</taxon>
    </lineage>
</organism>
<evidence type="ECO:0000259" key="6">
    <source>
        <dbReference type="Pfam" id="PF04542"/>
    </source>
</evidence>
<sequence length="518" mass="57849">MDQKPFACLVERSQSGDRSAQEDLIAAVQNFVYFHCCRLLEHRENALDVTQEVLIAMVRGLPGLKEPAAFRAWLLKIICNRCRNYQTRGPKECQIPETPEGESLLETWADDDAHTIPDRALDHAETVRILRELVDGLTPEQRACVLLYYYDELKIPEIAASLSLPETTVKSRLYHARKALREGVEAYERRSGKLCALSLAPMLIYFFHSEAQAGALPASSSTTMTATALSAVESGAGTAATAAAATAAGTAVKIVAGVAAVGMVLGGLWMLQDFRKTKPPELPQPAEIGEVQLLEALRTVTQEPSDDLMTQFYSYYNTLGHSYELAMMPDFDKTHAPDWDALTLYGYLNAERAEDLTVTREELADTLGRFLPLVTYADRSSAYLTYEDGIYTPVPGDTMWPGYFRLTDWSVDASGLFTVQFDMLTFDELEGDDYETLRPNMKYLWDTSGAAHDANMFGKVLEDTILQVFQQPDYREHLAMTQTLEVQFRLSNDPAYPLQYYARSRTVCAAEGEAVPPW</sequence>
<dbReference type="InterPro" id="IPR013325">
    <property type="entry name" value="RNA_pol_sigma_r2"/>
</dbReference>
<dbReference type="InterPro" id="IPR007627">
    <property type="entry name" value="RNA_pol_sigma70_r2"/>
</dbReference>
<reference evidence="8" key="2">
    <citation type="journal article" date="2021" name="PeerJ">
        <title>Extensive microbial diversity within the chicken gut microbiome revealed by metagenomics and culture.</title>
        <authorList>
            <person name="Gilroy R."/>
            <person name="Ravi A."/>
            <person name="Getino M."/>
            <person name="Pursley I."/>
            <person name="Horton D.L."/>
            <person name="Alikhan N.F."/>
            <person name="Baker D."/>
            <person name="Gharbi K."/>
            <person name="Hall N."/>
            <person name="Watson M."/>
            <person name="Adriaenssens E.M."/>
            <person name="Foster-Nyarko E."/>
            <person name="Jarju S."/>
            <person name="Secka A."/>
            <person name="Antonio M."/>
            <person name="Oren A."/>
            <person name="Chaudhuri R.R."/>
            <person name="La Ragione R."/>
            <person name="Hildebrand F."/>
            <person name="Pallen M.J."/>
        </authorList>
    </citation>
    <scope>NUCLEOTIDE SEQUENCE</scope>
    <source>
        <strain evidence="8">ChiBcec16-1751</strain>
    </source>
</reference>
<dbReference type="Gene3D" id="1.10.10.10">
    <property type="entry name" value="Winged helix-like DNA-binding domain superfamily/Winged helix DNA-binding domain"/>
    <property type="match status" value="1"/>
</dbReference>
<dbReference type="SUPFAM" id="SSF88659">
    <property type="entry name" value="Sigma3 and sigma4 domains of RNA polymerase sigma factors"/>
    <property type="match status" value="1"/>
</dbReference>
<evidence type="ECO:0000256" key="3">
    <source>
        <dbReference type="ARBA" id="ARBA00023082"/>
    </source>
</evidence>
<keyword evidence="3" id="KW-0731">Sigma factor</keyword>
<proteinExistence type="inferred from homology"/>
<dbReference type="PANTHER" id="PTHR43133">
    <property type="entry name" value="RNA POLYMERASE ECF-TYPE SIGMA FACTO"/>
    <property type="match status" value="1"/>
</dbReference>